<comment type="caution">
    <text evidence="2">The sequence shown here is derived from an EMBL/GenBank/DDBJ whole genome shotgun (WGS) entry which is preliminary data.</text>
</comment>
<dbReference type="EMBL" id="JAOPHQ010006612">
    <property type="protein sequence ID" value="KAK0130837.1"/>
    <property type="molecule type" value="Genomic_DNA"/>
</dbReference>
<name>A0AA47NNI1_MERPO</name>
<feature type="compositionally biased region" description="Basic residues" evidence="1">
    <location>
        <begin position="26"/>
        <end position="36"/>
    </location>
</feature>
<evidence type="ECO:0000313" key="3">
    <source>
        <dbReference type="Proteomes" id="UP001174136"/>
    </source>
</evidence>
<sequence length="216" mass="25679">MKLSGRKKKPTVSTPGNEEEVSGRTTRPRLPAHRKKENMQGRKPLVKWPKSNSKEWETINRDLSLILRNVKGSAENKLEKMGDFIYNYREEKCGVKDQVRKKNMLPAPKSRRLQEIQQLVKERRWLRKLWRKATAEKREGINLLQEDLKHRLSKLRQAESLRMCRKKKEKARTDFYKDPFKFVKGIFTKEKSGSLKTSKDQVEEHLRTTYTDEKKI</sequence>
<protein>
    <submittedName>
        <fullName evidence="2">Uncharacterized protein</fullName>
    </submittedName>
</protein>
<dbReference type="Proteomes" id="UP001174136">
    <property type="component" value="Unassembled WGS sequence"/>
</dbReference>
<evidence type="ECO:0000256" key="1">
    <source>
        <dbReference type="SAM" id="MobiDB-lite"/>
    </source>
</evidence>
<keyword evidence="3" id="KW-1185">Reference proteome</keyword>
<dbReference type="AlphaFoldDB" id="A0AA47NNI1"/>
<evidence type="ECO:0000313" key="2">
    <source>
        <dbReference type="EMBL" id="KAK0130837.1"/>
    </source>
</evidence>
<accession>A0AA47NNI1</accession>
<feature type="compositionally biased region" description="Basic residues" evidence="1">
    <location>
        <begin position="1"/>
        <end position="10"/>
    </location>
</feature>
<feature type="region of interest" description="Disordered" evidence="1">
    <location>
        <begin position="1"/>
        <end position="51"/>
    </location>
</feature>
<gene>
    <name evidence="2" type="ORF">N1851_034486</name>
</gene>
<organism evidence="2 3">
    <name type="scientific">Merluccius polli</name>
    <name type="common">Benguela hake</name>
    <name type="synonym">Merluccius cadenati</name>
    <dbReference type="NCBI Taxonomy" id="89951"/>
    <lineage>
        <taxon>Eukaryota</taxon>
        <taxon>Metazoa</taxon>
        <taxon>Chordata</taxon>
        <taxon>Craniata</taxon>
        <taxon>Vertebrata</taxon>
        <taxon>Euteleostomi</taxon>
        <taxon>Actinopterygii</taxon>
        <taxon>Neopterygii</taxon>
        <taxon>Teleostei</taxon>
        <taxon>Neoteleostei</taxon>
        <taxon>Acanthomorphata</taxon>
        <taxon>Zeiogadaria</taxon>
        <taxon>Gadariae</taxon>
        <taxon>Gadiformes</taxon>
        <taxon>Gadoidei</taxon>
        <taxon>Merlucciidae</taxon>
        <taxon>Merluccius</taxon>
    </lineage>
</organism>
<proteinExistence type="predicted"/>
<reference evidence="2" key="1">
    <citation type="journal article" date="2023" name="Front. Mar. Sci.">
        <title>A new Merluccius polli reference genome to investigate the effects of global change in West African waters.</title>
        <authorList>
            <person name="Mateo J.L."/>
            <person name="Blanco-Fernandez C."/>
            <person name="Garcia-Vazquez E."/>
            <person name="Machado-Schiaffino G."/>
        </authorList>
    </citation>
    <scope>NUCLEOTIDE SEQUENCE</scope>
    <source>
        <strain evidence="2">C29</strain>
        <tissue evidence="2">Fin</tissue>
    </source>
</reference>